<feature type="compositionally biased region" description="Basic and acidic residues" evidence="1">
    <location>
        <begin position="411"/>
        <end position="423"/>
    </location>
</feature>
<dbReference type="InterPro" id="IPR009003">
    <property type="entry name" value="Peptidase_S1_PA"/>
</dbReference>
<proteinExistence type="predicted"/>
<feature type="region of interest" description="Disordered" evidence="1">
    <location>
        <begin position="401"/>
        <end position="425"/>
    </location>
</feature>
<organism evidence="3 4">
    <name type="scientific">Paraglomus occultum</name>
    <dbReference type="NCBI Taxonomy" id="144539"/>
    <lineage>
        <taxon>Eukaryota</taxon>
        <taxon>Fungi</taxon>
        <taxon>Fungi incertae sedis</taxon>
        <taxon>Mucoromycota</taxon>
        <taxon>Glomeromycotina</taxon>
        <taxon>Glomeromycetes</taxon>
        <taxon>Paraglomerales</taxon>
        <taxon>Paraglomeraceae</taxon>
        <taxon>Paraglomus</taxon>
    </lineage>
</organism>
<dbReference type="EMBL" id="CAJVPJ010000096">
    <property type="protein sequence ID" value="CAG8476654.1"/>
    <property type="molecule type" value="Genomic_DNA"/>
</dbReference>
<keyword evidence="4" id="KW-1185">Reference proteome</keyword>
<sequence length="546" mass="60911">MFSTEQPEHPLLRPYVPRHSLDSSFFTLSSIPQPTYSSSLSPPGSLEYDESAGSWNTSMYVDPQEGIQSPRFYSLAKHARDMLEPAIKAKLENTAEAVGRLWSAINPEVYETGFFVGPRLFVSRLRLGDTNAAKIESMSTAGYVSIAKTCPRSAIPVKCLWASDEADFGLFLVINKTFRAPGYLELPDDSSSEVAKNLRYRDSVVAIVYNGTPNRQVLEERNALRYREADEDGRPKIPEDLSTILHPRAKSVASGSVVGLPSLDPDLPPTMFRISASLWDGASGGPVFVIRGTDILLIGMVSLCPGETEGNEASFLYNWHKSKVAAAIKKAQEQQMYLFSKDELQHFHKLTRRPTPPHKREDSGRARNSVPSKRSSRLLSPLPTTRPTSFIVVSEEKHGIDGLDLDMPPQKNEREREERRDSACEITSDEDNKKELVGFPYLPPLTKSTNYENRFSSVSIFSDIDSSSDLFSFNSTITASPIQSISLSTPLTVSKPTPRVVVRKQPTSKTRYTRLHPRTLFNDGLLYFFVVTFVLLFGVIPLHPKS</sequence>
<keyword evidence="2" id="KW-1133">Transmembrane helix</keyword>
<accession>A0A9N8Z6F8</accession>
<evidence type="ECO:0000313" key="4">
    <source>
        <dbReference type="Proteomes" id="UP000789572"/>
    </source>
</evidence>
<keyword evidence="2" id="KW-0812">Transmembrane</keyword>
<feature type="transmembrane region" description="Helical" evidence="2">
    <location>
        <begin position="524"/>
        <end position="542"/>
    </location>
</feature>
<feature type="region of interest" description="Disordered" evidence="1">
    <location>
        <begin position="348"/>
        <end position="384"/>
    </location>
</feature>
<evidence type="ECO:0000313" key="3">
    <source>
        <dbReference type="EMBL" id="CAG8476654.1"/>
    </source>
</evidence>
<keyword evidence="2" id="KW-0472">Membrane</keyword>
<dbReference type="OrthoDB" id="2394386at2759"/>
<gene>
    <name evidence="3" type="ORF">POCULU_LOCUS1321</name>
</gene>
<reference evidence="3" key="1">
    <citation type="submission" date="2021-06" db="EMBL/GenBank/DDBJ databases">
        <authorList>
            <person name="Kallberg Y."/>
            <person name="Tangrot J."/>
            <person name="Rosling A."/>
        </authorList>
    </citation>
    <scope>NUCLEOTIDE SEQUENCE</scope>
    <source>
        <strain evidence="3">IA702</strain>
    </source>
</reference>
<feature type="compositionally biased region" description="Basic residues" evidence="1">
    <location>
        <begin position="348"/>
        <end position="357"/>
    </location>
</feature>
<comment type="caution">
    <text evidence="3">The sequence shown here is derived from an EMBL/GenBank/DDBJ whole genome shotgun (WGS) entry which is preliminary data.</text>
</comment>
<name>A0A9N8Z6F8_9GLOM</name>
<evidence type="ECO:0000256" key="2">
    <source>
        <dbReference type="SAM" id="Phobius"/>
    </source>
</evidence>
<protein>
    <submittedName>
        <fullName evidence="3">2223_t:CDS:1</fullName>
    </submittedName>
</protein>
<dbReference type="AlphaFoldDB" id="A0A9N8Z6F8"/>
<dbReference type="SUPFAM" id="SSF50494">
    <property type="entry name" value="Trypsin-like serine proteases"/>
    <property type="match status" value="1"/>
</dbReference>
<dbReference type="Proteomes" id="UP000789572">
    <property type="component" value="Unassembled WGS sequence"/>
</dbReference>
<evidence type="ECO:0000256" key="1">
    <source>
        <dbReference type="SAM" id="MobiDB-lite"/>
    </source>
</evidence>